<dbReference type="Gene3D" id="3.90.640.20">
    <property type="entry name" value="Heat-shock cognate protein, ATPase"/>
    <property type="match status" value="1"/>
</dbReference>
<dbReference type="PROSITE" id="PS51677">
    <property type="entry name" value="NODB"/>
    <property type="match status" value="1"/>
</dbReference>
<dbReference type="Pfam" id="PF01522">
    <property type="entry name" value="Polysacc_deac_1"/>
    <property type="match status" value="1"/>
</dbReference>
<evidence type="ECO:0000259" key="4">
    <source>
        <dbReference type="PROSITE" id="PS51677"/>
    </source>
</evidence>
<dbReference type="InterPro" id="IPR037126">
    <property type="entry name" value="PdaC/RsiV-like_sf"/>
</dbReference>
<dbReference type="Pfam" id="PF11738">
    <property type="entry name" value="DUF3298"/>
    <property type="match status" value="1"/>
</dbReference>
<name>A0ABP7E6M0_9STAP</name>
<evidence type="ECO:0000313" key="5">
    <source>
        <dbReference type="EMBL" id="GAA3714519.1"/>
    </source>
</evidence>
<comment type="caution">
    <text evidence="5">The sequence shown here is derived from an EMBL/GenBank/DDBJ whole genome shotgun (WGS) entry which is preliminary data.</text>
</comment>
<dbReference type="CDD" id="cd10954">
    <property type="entry name" value="CE4_CtAXE_like"/>
    <property type="match status" value="1"/>
</dbReference>
<dbReference type="EMBL" id="BAABCK010000004">
    <property type="protein sequence ID" value="GAA3714519.1"/>
    <property type="molecule type" value="Genomic_DNA"/>
</dbReference>
<feature type="region of interest" description="Disordered" evidence="3">
    <location>
        <begin position="28"/>
        <end position="61"/>
    </location>
</feature>
<dbReference type="InterPro" id="IPR011330">
    <property type="entry name" value="Glyco_hydro/deAcase_b/a-brl"/>
</dbReference>
<dbReference type="Proteomes" id="UP001500920">
    <property type="component" value="Unassembled WGS sequence"/>
</dbReference>
<dbReference type="InterPro" id="IPR050248">
    <property type="entry name" value="Polysacc_deacetylase_ArnD"/>
</dbReference>
<dbReference type="PROSITE" id="PS51257">
    <property type="entry name" value="PROKAR_LIPOPROTEIN"/>
    <property type="match status" value="1"/>
</dbReference>
<feature type="compositionally biased region" description="Basic and acidic residues" evidence="3">
    <location>
        <begin position="46"/>
        <end position="55"/>
    </location>
</feature>
<evidence type="ECO:0000313" key="6">
    <source>
        <dbReference type="Proteomes" id="UP001500920"/>
    </source>
</evidence>
<proteinExistence type="predicted"/>
<keyword evidence="2" id="KW-0378">Hydrolase</keyword>
<accession>A0ABP7E6M0</accession>
<gene>
    <name evidence="5" type="primary">pdaC</name>
    <name evidence="5" type="ORF">GCM10022378_01570</name>
</gene>
<sequence length="475" mass="54329">MTELKKLLYLFTIIIILAACQSPEKAEQNTSSVKGSQGEENNPEETEQKESKSIEESNYPGIDIITEIEDTETLNASTQYPETAVDSIDGAIKQYIEAERGYFNKQLEDFEAPPSGQEAIFNLSYETERVNDNLYTFDFTTYMFTYGANGETRKNIIMADVKEGEVIEGQEIFDDTAENRGLLYDYILEYAEEDEDLSRYLFEDELKEWIEAPDNDFNNVYITNVGLSLSFNQYEIAAGAAGSIEVEIPSDKARNLVKEEYTQFLTVSDEEDDTEKEEDAEAKVYTERSIDKQAKKVALTFDDGPHPEHTLNILNTLDQYDAKATFFMQGKRIEYYMDVAKEVAERGHEIGNHSMNHPDFTTLSFEQIDIEVSRTNQLIMQATGLKPTVFRPPYGSTNEEINNFIDMEPVLWTIDTEDWKNKDPNIIEKRIRVNMHDDAIILMHDIHGTTAQALPDILEYLSSEGYEFVTVSELD</sequence>
<reference evidence="6" key="1">
    <citation type="journal article" date="2019" name="Int. J. Syst. Evol. Microbiol.">
        <title>The Global Catalogue of Microorganisms (GCM) 10K type strain sequencing project: providing services to taxonomists for standard genome sequencing and annotation.</title>
        <authorList>
            <consortium name="The Broad Institute Genomics Platform"/>
            <consortium name="The Broad Institute Genome Sequencing Center for Infectious Disease"/>
            <person name="Wu L."/>
            <person name="Ma J."/>
        </authorList>
    </citation>
    <scope>NUCLEOTIDE SEQUENCE [LARGE SCALE GENOMIC DNA]</scope>
    <source>
        <strain evidence="6">JCM 16981</strain>
    </source>
</reference>
<evidence type="ECO:0000256" key="1">
    <source>
        <dbReference type="ARBA" id="ARBA00022723"/>
    </source>
</evidence>
<organism evidence="5 6">
    <name type="scientific">Salinicoccus jeotgali</name>
    <dbReference type="NCBI Taxonomy" id="381634"/>
    <lineage>
        <taxon>Bacteria</taxon>
        <taxon>Bacillati</taxon>
        <taxon>Bacillota</taxon>
        <taxon>Bacilli</taxon>
        <taxon>Bacillales</taxon>
        <taxon>Staphylococcaceae</taxon>
        <taxon>Salinicoccus</taxon>
    </lineage>
</organism>
<keyword evidence="1" id="KW-0479">Metal-binding</keyword>
<dbReference type="Gene3D" id="3.30.565.40">
    <property type="entry name" value="Fervidobacterium nodosum Rt17-B1 like"/>
    <property type="match status" value="1"/>
</dbReference>
<feature type="domain" description="NodB homology" evidence="4">
    <location>
        <begin position="295"/>
        <end position="469"/>
    </location>
</feature>
<dbReference type="Gene3D" id="3.20.20.370">
    <property type="entry name" value="Glycoside hydrolase/deacetylase"/>
    <property type="match status" value="1"/>
</dbReference>
<dbReference type="PANTHER" id="PTHR10587">
    <property type="entry name" value="GLYCOSYL TRANSFERASE-RELATED"/>
    <property type="match status" value="1"/>
</dbReference>
<dbReference type="SUPFAM" id="SSF88713">
    <property type="entry name" value="Glycoside hydrolase/deacetylase"/>
    <property type="match status" value="1"/>
</dbReference>
<evidence type="ECO:0000256" key="2">
    <source>
        <dbReference type="ARBA" id="ARBA00022801"/>
    </source>
</evidence>
<evidence type="ECO:0000256" key="3">
    <source>
        <dbReference type="SAM" id="MobiDB-lite"/>
    </source>
</evidence>
<protein>
    <submittedName>
        <fullName evidence="5">Peptidoglycan-N-acetylmuramic acid deacetylase PdaC</fullName>
    </submittedName>
</protein>
<keyword evidence="6" id="KW-1185">Reference proteome</keyword>
<dbReference type="PANTHER" id="PTHR10587:SF133">
    <property type="entry name" value="CHITIN DEACETYLASE 1-RELATED"/>
    <property type="match status" value="1"/>
</dbReference>
<dbReference type="InterPro" id="IPR021729">
    <property type="entry name" value="DUF3298"/>
</dbReference>
<dbReference type="InterPro" id="IPR002509">
    <property type="entry name" value="NODB_dom"/>
</dbReference>